<protein>
    <submittedName>
        <fullName evidence="1">Uncharacterized protein</fullName>
    </submittedName>
</protein>
<accession>A0A481Z7V9</accession>
<reference evidence="1" key="1">
    <citation type="journal article" date="2019" name="MBio">
        <title>Virus Genomes from Deep Sea Sediments Expand the Ocean Megavirome and Support Independent Origins of Viral Gigantism.</title>
        <authorList>
            <person name="Backstrom D."/>
            <person name="Yutin N."/>
            <person name="Jorgensen S.L."/>
            <person name="Dharamshi J."/>
            <person name="Homa F."/>
            <person name="Zaremba-Niedwiedzka K."/>
            <person name="Spang A."/>
            <person name="Wolf Y.I."/>
            <person name="Koonin E.V."/>
            <person name="Ettema T.J."/>
        </authorList>
    </citation>
    <scope>NUCLEOTIDE SEQUENCE</scope>
</reference>
<name>A0A481Z7V9_9VIRU</name>
<gene>
    <name evidence="1" type="ORF">LCPAC304_03260</name>
</gene>
<organism evidence="1">
    <name type="scientific">Pithovirus LCPAC304</name>
    <dbReference type="NCBI Taxonomy" id="2506594"/>
    <lineage>
        <taxon>Viruses</taxon>
        <taxon>Pithoviruses</taxon>
    </lineage>
</organism>
<proteinExistence type="predicted"/>
<sequence>MKGTLKDKKMNVFQPFFLLKMSSIMDILLLNQMMANHHAGKEVVSCEIKTGTFCDGIGNENETYPCIICGLEACDECQWDKTLADIQSDEFLSAEELSEKYQDRKVTPETLNTLFLRNTCICVNCTRRN</sequence>
<evidence type="ECO:0000313" key="1">
    <source>
        <dbReference type="EMBL" id="QBK91983.1"/>
    </source>
</evidence>
<dbReference type="EMBL" id="MK500566">
    <property type="protein sequence ID" value="QBK91983.1"/>
    <property type="molecule type" value="Genomic_DNA"/>
</dbReference>